<keyword evidence="3" id="KW-0547">Nucleotide-binding</keyword>
<keyword evidence="2" id="KW-0479">Metal-binding</keyword>
<dbReference type="GO" id="GO:0005524">
    <property type="term" value="F:ATP binding"/>
    <property type="evidence" value="ECO:0007669"/>
    <property type="project" value="UniProtKB-KW"/>
</dbReference>
<proteinExistence type="predicted"/>
<evidence type="ECO:0000256" key="2">
    <source>
        <dbReference type="ARBA" id="ARBA00022723"/>
    </source>
</evidence>
<keyword evidence="6" id="KW-0482">Metalloprotease</keyword>
<evidence type="ECO:0000256" key="4">
    <source>
        <dbReference type="ARBA" id="ARBA00022833"/>
    </source>
</evidence>
<keyword evidence="6" id="KW-0378">Hydrolase</keyword>
<evidence type="ECO:0000259" key="7">
    <source>
        <dbReference type="Pfam" id="PF01434"/>
    </source>
</evidence>
<accession>A0ABD1CK57</accession>
<name>A0ABD1CK57_CULPP</name>
<dbReference type="InterPro" id="IPR000642">
    <property type="entry name" value="Peptidase_M41"/>
</dbReference>
<reference evidence="8 9" key="1">
    <citation type="submission" date="2024-05" db="EMBL/GenBank/DDBJ databases">
        <title>Culex pipiens pipiens assembly and annotation.</title>
        <authorList>
            <person name="Alout H."/>
            <person name="Durand T."/>
        </authorList>
    </citation>
    <scope>NUCLEOTIDE SEQUENCE [LARGE SCALE GENOMIC DNA]</scope>
    <source>
        <strain evidence="8">HA-2024</strain>
        <tissue evidence="8">Whole body</tissue>
    </source>
</reference>
<evidence type="ECO:0000256" key="3">
    <source>
        <dbReference type="ARBA" id="ARBA00022741"/>
    </source>
</evidence>
<dbReference type="InterPro" id="IPR050928">
    <property type="entry name" value="ATP-dep_Zn_Metalloprotease"/>
</dbReference>
<keyword evidence="9" id="KW-1185">Reference proteome</keyword>
<organism evidence="8 9">
    <name type="scientific">Culex pipiens pipiens</name>
    <name type="common">Northern house mosquito</name>
    <dbReference type="NCBI Taxonomy" id="38569"/>
    <lineage>
        <taxon>Eukaryota</taxon>
        <taxon>Metazoa</taxon>
        <taxon>Ecdysozoa</taxon>
        <taxon>Arthropoda</taxon>
        <taxon>Hexapoda</taxon>
        <taxon>Insecta</taxon>
        <taxon>Pterygota</taxon>
        <taxon>Neoptera</taxon>
        <taxon>Endopterygota</taxon>
        <taxon>Diptera</taxon>
        <taxon>Nematocera</taxon>
        <taxon>Culicoidea</taxon>
        <taxon>Culicidae</taxon>
        <taxon>Culicinae</taxon>
        <taxon>Culicini</taxon>
        <taxon>Culex</taxon>
        <taxon>Culex</taxon>
    </lineage>
</organism>
<protein>
    <recommendedName>
        <fullName evidence="7">Peptidase M41 domain-containing protein</fullName>
    </recommendedName>
</protein>
<evidence type="ECO:0000313" key="9">
    <source>
        <dbReference type="Proteomes" id="UP001562425"/>
    </source>
</evidence>
<gene>
    <name evidence="8" type="ORF">pipiens_016701</name>
</gene>
<dbReference type="AlphaFoldDB" id="A0ABD1CK57"/>
<dbReference type="Gene3D" id="1.20.58.760">
    <property type="entry name" value="Peptidase M41"/>
    <property type="match status" value="1"/>
</dbReference>
<evidence type="ECO:0000313" key="8">
    <source>
        <dbReference type="EMBL" id="KAL1376766.1"/>
    </source>
</evidence>
<comment type="caution">
    <text evidence="8">The sequence shown here is derived from an EMBL/GenBank/DDBJ whole genome shotgun (WGS) entry which is preliminary data.</text>
</comment>
<dbReference type="EMBL" id="JBEHCU010011407">
    <property type="protein sequence ID" value="KAL1376766.1"/>
    <property type="molecule type" value="Genomic_DNA"/>
</dbReference>
<dbReference type="GO" id="GO:0008237">
    <property type="term" value="F:metallopeptidase activity"/>
    <property type="evidence" value="ECO:0007669"/>
    <property type="project" value="UniProtKB-KW"/>
</dbReference>
<dbReference type="SUPFAM" id="SSF140990">
    <property type="entry name" value="FtsH protease domain-like"/>
    <property type="match status" value="1"/>
</dbReference>
<evidence type="ECO:0000256" key="1">
    <source>
        <dbReference type="ARBA" id="ARBA00001947"/>
    </source>
</evidence>
<keyword evidence="6" id="KW-0645">Protease</keyword>
<dbReference type="Pfam" id="PF01434">
    <property type="entry name" value="Peptidase_M41"/>
    <property type="match status" value="1"/>
</dbReference>
<keyword evidence="5" id="KW-0067">ATP-binding</keyword>
<dbReference type="PANTHER" id="PTHR43655">
    <property type="entry name" value="ATP-DEPENDENT PROTEASE"/>
    <property type="match status" value="1"/>
</dbReference>
<evidence type="ECO:0000256" key="6">
    <source>
        <dbReference type="ARBA" id="ARBA00023049"/>
    </source>
</evidence>
<dbReference type="InterPro" id="IPR037219">
    <property type="entry name" value="Peptidase_M41-like"/>
</dbReference>
<dbReference type="Proteomes" id="UP001562425">
    <property type="component" value="Unassembled WGS sequence"/>
</dbReference>
<sequence length="159" mass="17711">MCMALGGRAAENLTFDRITTGAQNDLEKVTKMAYAQIKFFGMNRAIGPLAFSEENDQNPYMEKPYSKALGNVIDREARRMITEAYEKTEQILRENAEKLRTLAEALLDKETPNYDQVVELIGPPAYDDAKRKIEPVEFEDSLKKLAGAAGSSAGGEEQK</sequence>
<feature type="domain" description="Peptidase M41" evidence="7">
    <location>
        <begin position="1"/>
        <end position="119"/>
    </location>
</feature>
<evidence type="ECO:0000256" key="5">
    <source>
        <dbReference type="ARBA" id="ARBA00022840"/>
    </source>
</evidence>
<dbReference type="GO" id="GO:0046872">
    <property type="term" value="F:metal ion binding"/>
    <property type="evidence" value="ECO:0007669"/>
    <property type="project" value="UniProtKB-KW"/>
</dbReference>
<comment type="cofactor">
    <cofactor evidence="1">
        <name>Zn(2+)</name>
        <dbReference type="ChEBI" id="CHEBI:29105"/>
    </cofactor>
</comment>
<dbReference type="PANTHER" id="PTHR43655:SF8">
    <property type="entry name" value="PARAPLEGIN"/>
    <property type="match status" value="1"/>
</dbReference>
<keyword evidence="4" id="KW-0862">Zinc</keyword>